<keyword evidence="2" id="KW-1185">Reference proteome</keyword>
<evidence type="ECO:0008006" key="3">
    <source>
        <dbReference type="Google" id="ProtNLM"/>
    </source>
</evidence>
<dbReference type="OrthoDB" id="74139at2759"/>
<evidence type="ECO:0000313" key="2">
    <source>
        <dbReference type="Proteomes" id="UP000053237"/>
    </source>
</evidence>
<accession>A0A024GDS9</accession>
<dbReference type="Proteomes" id="UP000053237">
    <property type="component" value="Unassembled WGS sequence"/>
</dbReference>
<dbReference type="InParanoid" id="A0A024GDS9"/>
<sequence length="61" mass="7055">MTAKWKEMHRASTLDKQIRELQVALSELDTVRPGKQTFIQRGRILFVEKAEIIANIKKGEC</sequence>
<dbReference type="EMBL" id="CAIX01000086">
    <property type="protein sequence ID" value="CCI45026.1"/>
    <property type="molecule type" value="Genomic_DNA"/>
</dbReference>
<reference evidence="1 2" key="1">
    <citation type="submission" date="2012-05" db="EMBL/GenBank/DDBJ databases">
        <title>Recombination and specialization in a pathogen metapopulation.</title>
        <authorList>
            <person name="Gardiner A."/>
            <person name="Kemen E."/>
            <person name="Schultz-Larsen T."/>
            <person name="MacLean D."/>
            <person name="Van Oosterhout C."/>
            <person name="Jones J.D.G."/>
        </authorList>
    </citation>
    <scope>NUCLEOTIDE SEQUENCE [LARGE SCALE GENOMIC DNA]</scope>
    <source>
        <strain evidence="1 2">Ac Nc2</strain>
    </source>
</reference>
<protein>
    <recommendedName>
        <fullName evidence="3">Prefoldin subunit 1</fullName>
    </recommendedName>
</protein>
<gene>
    <name evidence="1" type="ORF">BN9_058730</name>
</gene>
<comment type="caution">
    <text evidence="1">The sequence shown here is derived from an EMBL/GenBank/DDBJ whole genome shotgun (WGS) entry which is preliminary data.</text>
</comment>
<proteinExistence type="predicted"/>
<dbReference type="AlphaFoldDB" id="A0A024GDS9"/>
<evidence type="ECO:0000313" key="1">
    <source>
        <dbReference type="EMBL" id="CCI45026.1"/>
    </source>
</evidence>
<name>A0A024GDS9_9STRA</name>
<organism evidence="1 2">
    <name type="scientific">Albugo candida</name>
    <dbReference type="NCBI Taxonomy" id="65357"/>
    <lineage>
        <taxon>Eukaryota</taxon>
        <taxon>Sar</taxon>
        <taxon>Stramenopiles</taxon>
        <taxon>Oomycota</taxon>
        <taxon>Peronosporomycetes</taxon>
        <taxon>Albuginales</taxon>
        <taxon>Albuginaceae</taxon>
        <taxon>Albugo</taxon>
    </lineage>
</organism>